<name>A0A6M3ZJ42_9BURK</name>
<proteinExistence type="predicted"/>
<organism evidence="1 2">
    <name type="scientific">Herbaspirillum rubrisubalbicans Os34</name>
    <dbReference type="NCBI Taxonomy" id="1235827"/>
    <lineage>
        <taxon>Bacteria</taxon>
        <taxon>Pseudomonadati</taxon>
        <taxon>Pseudomonadota</taxon>
        <taxon>Betaproteobacteria</taxon>
        <taxon>Burkholderiales</taxon>
        <taxon>Oxalobacteraceae</taxon>
        <taxon>Herbaspirillum</taxon>
    </lineage>
</organism>
<gene>
    <name evidence="1" type="ORF">C798_00320</name>
</gene>
<reference evidence="1 2" key="1">
    <citation type="journal article" date="2012" name="J. Bacteriol.">
        <title>Genome sequence of the pathogenic Herbaspirillum seropedicae strain Os34, isolated from rice roots.</title>
        <authorList>
            <person name="Ye W."/>
            <person name="Ye S."/>
            <person name="Liu J."/>
            <person name="Chang S."/>
            <person name="Chen M."/>
            <person name="Zhu B."/>
            <person name="Guo L."/>
            <person name="An Q."/>
        </authorList>
    </citation>
    <scope>NUCLEOTIDE SEQUENCE [LARGE SCALE GENOMIC DNA]</scope>
    <source>
        <strain evidence="1 2">Os34</strain>
    </source>
</reference>
<dbReference type="InterPro" id="IPR036188">
    <property type="entry name" value="FAD/NAD-bd_sf"/>
</dbReference>
<dbReference type="Gene3D" id="3.50.50.60">
    <property type="entry name" value="FAD/NAD(P)-binding domain"/>
    <property type="match status" value="1"/>
</dbReference>
<dbReference type="AlphaFoldDB" id="A0A6M3ZJ42"/>
<dbReference type="EMBL" id="CP008956">
    <property type="protein sequence ID" value="QJP98727.1"/>
    <property type="molecule type" value="Genomic_DNA"/>
</dbReference>
<dbReference type="SUPFAM" id="SSF51905">
    <property type="entry name" value="FAD/NAD(P)-binding domain"/>
    <property type="match status" value="1"/>
</dbReference>
<protein>
    <recommendedName>
        <fullName evidence="3">FAD-binding domain-containing protein</fullName>
    </recommendedName>
</protein>
<accession>A0A6M3ZJ42</accession>
<evidence type="ECO:0008006" key="3">
    <source>
        <dbReference type="Google" id="ProtNLM"/>
    </source>
</evidence>
<sequence length="544" mass="59336">MQQLNKNQGKGAVLRQLAGAFPTIHGASDYAVNTTANDVSAIKALMSELAEKKERNPSMRVALVSGGSTAGFAAALTLKNNGFHVIVAEKRTAYTRQNTFVLKEEALFTLAKLAPEGDLLRHLIEHKLIDINQNNIGSEEGIFATNQGRIIKSDNSAFRFVKWLTNNDGIHTSAQIPVRLGKNREKTDYLDLQTSTKTRHTEPMAYMNLEWPQGEPVAAVDARDWQYPNLSTISAHNVALCQIRNLEKGLNHYCLTQENIDVISAEVSLLTSMGPSADYAARLTVGANDEKEDIDPAIEFDLIVVAEGANSKNASLVSEQTISPTVESWYQANYTGPENTAPGLFGVMFDKEKKQLTAIHHLHRQEGALVNMSLGIEPDKPFDAAAISNAMNAAQLMCEVGGSDTRISDETIEFSSQRIDVKMKRADNTMRSNVVLVGDSAGSGSPVGALGGSLALAAYPQILENLVNHLNTSATRAASEQAYREQSARAINIRHGLPSDTMTKLGYYSEEVNRQRIQNDALALFPDVQDAQKKLRQPSSLNDA</sequence>
<evidence type="ECO:0000313" key="1">
    <source>
        <dbReference type="EMBL" id="QJP98727.1"/>
    </source>
</evidence>
<dbReference type="Proteomes" id="UP000501648">
    <property type="component" value="Chromosome"/>
</dbReference>
<evidence type="ECO:0000313" key="2">
    <source>
        <dbReference type="Proteomes" id="UP000501648"/>
    </source>
</evidence>